<dbReference type="EMBL" id="JBBMEX010000001">
    <property type="protein sequence ID" value="MEQ2556319.1"/>
    <property type="molecule type" value="Genomic_DNA"/>
</dbReference>
<dbReference type="Pfam" id="PF07136">
    <property type="entry name" value="DUF1385"/>
    <property type="match status" value="1"/>
</dbReference>
<dbReference type="Proteomes" id="UP001454489">
    <property type="component" value="Unassembled WGS sequence"/>
</dbReference>
<evidence type="ECO:0000313" key="3">
    <source>
        <dbReference type="Proteomes" id="UP001454489"/>
    </source>
</evidence>
<organism evidence="2 3">
    <name type="scientific">Maccoyibacter intestinihominis</name>
    <dbReference type="NCBI Taxonomy" id="3133499"/>
    <lineage>
        <taxon>Bacteria</taxon>
        <taxon>Bacillati</taxon>
        <taxon>Bacillota</taxon>
        <taxon>Clostridia</taxon>
        <taxon>Lachnospirales</taxon>
        <taxon>Lachnospiraceae</taxon>
        <taxon>Maccoyibacter</taxon>
    </lineage>
</organism>
<accession>A0ABV1H9D6</accession>
<feature type="transmembrane region" description="Helical" evidence="1">
    <location>
        <begin position="202"/>
        <end position="221"/>
    </location>
</feature>
<proteinExistence type="predicted"/>
<dbReference type="PANTHER" id="PTHR42867">
    <property type="entry name" value="MEMBRANE PROTEIN-RELATED"/>
    <property type="match status" value="1"/>
</dbReference>
<keyword evidence="1" id="KW-0472">Membrane</keyword>
<feature type="transmembrane region" description="Helical" evidence="1">
    <location>
        <begin position="101"/>
        <end position="125"/>
    </location>
</feature>
<keyword evidence="3" id="KW-1185">Reference proteome</keyword>
<feature type="transmembrane region" description="Helical" evidence="1">
    <location>
        <begin position="227"/>
        <end position="248"/>
    </location>
</feature>
<reference evidence="2 3" key="1">
    <citation type="submission" date="2024-03" db="EMBL/GenBank/DDBJ databases">
        <title>Human intestinal bacterial collection.</title>
        <authorList>
            <person name="Pauvert C."/>
            <person name="Hitch T.C.A."/>
            <person name="Clavel T."/>
        </authorList>
    </citation>
    <scope>NUCLEOTIDE SEQUENCE [LARGE SCALE GENOMIC DNA]</scope>
    <source>
        <strain evidence="2 3">CLA-AA-H185</strain>
    </source>
</reference>
<evidence type="ECO:0000313" key="2">
    <source>
        <dbReference type="EMBL" id="MEQ2556319.1"/>
    </source>
</evidence>
<evidence type="ECO:0000256" key="1">
    <source>
        <dbReference type="SAM" id="Phobius"/>
    </source>
</evidence>
<keyword evidence="1" id="KW-0812">Transmembrane</keyword>
<sequence length="311" mass="35122">MGYSGIGGQAVMEGVMMKNGIHYAVAVRKPDKEIVVDAREYPGIVKNQKIKKIPILRGVINFIDSLVLGMRTLMYSASFFDEEAKELSEEDQKAKEKKESVAMGFTVFLSVILALVIFMLLPYGLSLFFKKWIASPTLLALIEGVIRVVIFFIYIVAITCMEDIKRVYMYHGAEHKCINCVEHGLDLNVENVKKSSRFHKRCGTSFLFLVVFISILFFACIRTDSAIWRFSLRILLVPVIAGVAYEFLRLAGRSENAFVNLLSKPGLWFQKFTTKEPDEDMIEVAIASVEAVFDWKPYVEKVRGEGAAEAD</sequence>
<name>A0ABV1H9D6_9FIRM</name>
<dbReference type="RefSeq" id="WP_353529291.1">
    <property type="nucleotide sequence ID" value="NZ_JBBMEX010000001.1"/>
</dbReference>
<gene>
    <name evidence="2" type="ORF">WMO43_00275</name>
</gene>
<protein>
    <submittedName>
        <fullName evidence="2">DUF1385 domain-containing protein</fullName>
    </submittedName>
</protein>
<keyword evidence="1" id="KW-1133">Transmembrane helix</keyword>
<feature type="transmembrane region" description="Helical" evidence="1">
    <location>
        <begin position="137"/>
        <end position="160"/>
    </location>
</feature>
<dbReference type="InterPro" id="IPR010787">
    <property type="entry name" value="DUF1385"/>
</dbReference>
<comment type="caution">
    <text evidence="2">The sequence shown here is derived from an EMBL/GenBank/DDBJ whole genome shotgun (WGS) entry which is preliminary data.</text>
</comment>
<dbReference type="PANTHER" id="PTHR42867:SF1">
    <property type="entry name" value="MEMBRANE PROTEIN-RELATED"/>
    <property type="match status" value="1"/>
</dbReference>